<keyword evidence="4 5" id="KW-0326">Glycosidase</keyword>
<dbReference type="PANTHER" id="PTHR43301">
    <property type="entry name" value="ARABINAN ENDO-1,5-ALPHA-L-ARABINOSIDASE"/>
    <property type="match status" value="1"/>
</dbReference>
<protein>
    <submittedName>
        <fullName evidence="10">Intracellular endo-alpha-(1-&gt;5)-L-arabinanase</fullName>
        <ecNumber evidence="10">3.2.1.99</ecNumber>
    </submittedName>
</protein>
<dbReference type="InterPro" id="IPR016840">
    <property type="entry name" value="Glyco_hydro_43_endo_a_Ara-ase"/>
</dbReference>
<feature type="binding site" evidence="7">
    <location>
        <position position="39"/>
    </location>
    <ligand>
        <name>substrate</name>
    </ligand>
</feature>
<gene>
    <name evidence="10" type="primary">abn-ts_1</name>
    <name evidence="10" type="ORF">Spa11_20700</name>
</gene>
<dbReference type="InterPro" id="IPR023296">
    <property type="entry name" value="Glyco_hydro_beta-prop_sf"/>
</dbReference>
<dbReference type="PIRSF" id="PIRSF026534">
    <property type="entry name" value="Endo_alpha-L-arabinosidase"/>
    <property type="match status" value="1"/>
</dbReference>
<evidence type="ECO:0000256" key="2">
    <source>
        <dbReference type="ARBA" id="ARBA00009865"/>
    </source>
</evidence>
<evidence type="ECO:0000256" key="7">
    <source>
        <dbReference type="PIRSR" id="PIRSR026534-2"/>
    </source>
</evidence>
<feature type="site" description="Important for substrate recognition" evidence="8">
    <location>
        <position position="277"/>
    </location>
</feature>
<evidence type="ECO:0000256" key="8">
    <source>
        <dbReference type="PIRSR" id="PIRSR026534-3"/>
    </source>
</evidence>
<dbReference type="InterPro" id="IPR050727">
    <property type="entry name" value="GH43_arabinanases"/>
</dbReference>
<feature type="chain" id="PRO_5022016410" evidence="9">
    <location>
        <begin position="26"/>
        <end position="336"/>
    </location>
</feature>
<dbReference type="Proteomes" id="UP000316426">
    <property type="component" value="Chromosome"/>
</dbReference>
<comment type="pathway">
    <text evidence="1 5">Glycan metabolism; L-arabinan degradation.</text>
</comment>
<dbReference type="SUPFAM" id="SSF75005">
    <property type="entry name" value="Arabinanase/levansucrase/invertase"/>
    <property type="match status" value="1"/>
</dbReference>
<evidence type="ECO:0000256" key="5">
    <source>
        <dbReference type="PIRNR" id="PIRNR026534"/>
    </source>
</evidence>
<dbReference type="EC" id="3.2.1.99" evidence="10"/>
<dbReference type="GO" id="GO:0046558">
    <property type="term" value="F:arabinan endo-1,5-alpha-L-arabinosidase activity"/>
    <property type="evidence" value="ECO:0007669"/>
    <property type="project" value="UniProtKB-EC"/>
</dbReference>
<keyword evidence="9" id="KW-0732">Signal</keyword>
<dbReference type="PANTHER" id="PTHR43301:SF3">
    <property type="entry name" value="ARABINAN ENDO-1,5-ALPHA-L-ARABINOSIDASE A-RELATED"/>
    <property type="match status" value="1"/>
</dbReference>
<dbReference type="RefSeq" id="WP_145111613.1">
    <property type="nucleotide sequence ID" value="NZ_CP036349.1"/>
</dbReference>
<evidence type="ECO:0000256" key="9">
    <source>
        <dbReference type="SAM" id="SignalP"/>
    </source>
</evidence>
<name>A0A518K7V6_9BACT</name>
<evidence type="ECO:0000256" key="4">
    <source>
        <dbReference type="ARBA" id="ARBA00023295"/>
    </source>
</evidence>
<feature type="site" description="Important for catalytic activity, responsible for pKa modulation of the active site Glu and correct orientation of both the proton donor and substrate" evidence="8">
    <location>
        <position position="156"/>
    </location>
</feature>
<dbReference type="EMBL" id="CP036349">
    <property type="protein sequence ID" value="QDV73871.1"/>
    <property type="molecule type" value="Genomic_DNA"/>
</dbReference>
<feature type="active site" description="Proton donor" evidence="6">
    <location>
        <position position="207"/>
    </location>
</feature>
<feature type="binding site" evidence="7">
    <location>
        <begin position="173"/>
        <end position="175"/>
    </location>
    <ligand>
        <name>substrate</name>
    </ligand>
</feature>
<dbReference type="Gene3D" id="2.115.10.20">
    <property type="entry name" value="Glycosyl hydrolase domain, family 43"/>
    <property type="match status" value="1"/>
</dbReference>
<accession>A0A518K7V6</accession>
<evidence type="ECO:0000313" key="10">
    <source>
        <dbReference type="EMBL" id="QDV73871.1"/>
    </source>
</evidence>
<keyword evidence="3 5" id="KW-0378">Hydrolase</keyword>
<dbReference type="UniPathway" id="UPA00667"/>
<proteinExistence type="inferred from homology"/>
<dbReference type="KEGG" id="bmei:Spa11_20700"/>
<feature type="active site" description="Proton acceptor" evidence="6">
    <location>
        <position position="39"/>
    </location>
</feature>
<evidence type="ECO:0000256" key="1">
    <source>
        <dbReference type="ARBA" id="ARBA00004834"/>
    </source>
</evidence>
<sequence length="336" mass="37075" precursor="true">MSRLARPLRVALALAAAALTMRASGSDVASLRGDLRAHDPSSIVKQGERYYLFSTGWGMRTKHSDDLVSWSEGAPVFARDAAPPWTRQVAPGIRGHYWAPDVVRHGDRYRLYYSVSRFGKQTSAIGLAESASLDTGWEDRGVVIQSRAGDPYNAIDPSVLIASDGRHWMAFGSFWDGVHLTELDPATGRRRDASYEPRRIASAKEIEAPTLLERDGWHYLFVNHGLCCRGVDSTYRVLVGRSERVEGPYLDKEGRPLTEGGGAPFLASEAPRIGPGHIAPLADSQGDRFAFHYYDGDDRGRSKLALARWRWSSDGWPAATNVQLASPDVNRPSPTR</sequence>
<dbReference type="CDD" id="cd08998">
    <property type="entry name" value="GH43_Arb43a-like"/>
    <property type="match status" value="1"/>
</dbReference>
<evidence type="ECO:0000313" key="11">
    <source>
        <dbReference type="Proteomes" id="UP000316426"/>
    </source>
</evidence>
<reference evidence="10 11" key="1">
    <citation type="submission" date="2019-02" db="EMBL/GenBank/DDBJ databases">
        <title>Deep-cultivation of Planctomycetes and their phenomic and genomic characterization uncovers novel biology.</title>
        <authorList>
            <person name="Wiegand S."/>
            <person name="Jogler M."/>
            <person name="Boedeker C."/>
            <person name="Pinto D."/>
            <person name="Vollmers J."/>
            <person name="Rivas-Marin E."/>
            <person name="Kohn T."/>
            <person name="Peeters S.H."/>
            <person name="Heuer A."/>
            <person name="Rast P."/>
            <person name="Oberbeckmann S."/>
            <person name="Bunk B."/>
            <person name="Jeske O."/>
            <person name="Meyerdierks A."/>
            <person name="Storesund J.E."/>
            <person name="Kallscheuer N."/>
            <person name="Luecker S."/>
            <person name="Lage O.M."/>
            <person name="Pohl T."/>
            <person name="Merkel B.J."/>
            <person name="Hornburger P."/>
            <person name="Mueller R.-W."/>
            <person name="Bruemmer F."/>
            <person name="Labrenz M."/>
            <person name="Spormann A.M."/>
            <person name="Op den Camp H."/>
            <person name="Overmann J."/>
            <person name="Amann R."/>
            <person name="Jetten M.S.M."/>
            <person name="Mascher T."/>
            <person name="Medema M.H."/>
            <person name="Devos D.P."/>
            <person name="Kaster A.-K."/>
            <person name="Ovreas L."/>
            <person name="Rohde M."/>
            <person name="Galperin M.Y."/>
            <person name="Jogler C."/>
        </authorList>
    </citation>
    <scope>NUCLEOTIDE SEQUENCE [LARGE SCALE GENOMIC DNA]</scope>
    <source>
        <strain evidence="10 11">Spa11</strain>
    </source>
</reference>
<dbReference type="AlphaFoldDB" id="A0A518K7V6"/>
<feature type="binding site" evidence="7">
    <location>
        <position position="119"/>
    </location>
    <ligand>
        <name>substrate</name>
    </ligand>
</feature>
<feature type="binding site" evidence="7">
    <location>
        <begin position="153"/>
        <end position="156"/>
    </location>
    <ligand>
        <name>substrate</name>
    </ligand>
</feature>
<evidence type="ECO:0000256" key="3">
    <source>
        <dbReference type="ARBA" id="ARBA00022801"/>
    </source>
</evidence>
<evidence type="ECO:0000256" key="6">
    <source>
        <dbReference type="PIRSR" id="PIRSR026534-1"/>
    </source>
</evidence>
<comment type="similarity">
    <text evidence="2 5">Belongs to the glycosyl hydrolase 43 family.</text>
</comment>
<feature type="signal peptide" evidence="9">
    <location>
        <begin position="1"/>
        <end position="25"/>
    </location>
</feature>
<organism evidence="10 11">
    <name type="scientific">Botrimarina mediterranea</name>
    <dbReference type="NCBI Taxonomy" id="2528022"/>
    <lineage>
        <taxon>Bacteria</taxon>
        <taxon>Pseudomonadati</taxon>
        <taxon>Planctomycetota</taxon>
        <taxon>Planctomycetia</taxon>
        <taxon>Pirellulales</taxon>
        <taxon>Lacipirellulaceae</taxon>
        <taxon>Botrimarina</taxon>
    </lineage>
</organism>
<dbReference type="InterPro" id="IPR006710">
    <property type="entry name" value="Glyco_hydro_43"/>
</dbReference>
<keyword evidence="11" id="KW-1185">Reference proteome</keyword>
<dbReference type="Pfam" id="PF04616">
    <property type="entry name" value="Glyco_hydro_43"/>
    <property type="match status" value="1"/>
</dbReference>
<dbReference type="GO" id="GO:0031222">
    <property type="term" value="P:arabinan catabolic process"/>
    <property type="evidence" value="ECO:0007669"/>
    <property type="project" value="UniProtKB-UniPathway"/>
</dbReference>